<dbReference type="PANTHER" id="PTHR39475:SF1">
    <property type="entry name" value="CONIDIATION-SPECIFIC PROTEIN 6"/>
    <property type="match status" value="1"/>
</dbReference>
<sequence length="295" mass="32850">MNCIHLCSIYFFHMSRSRAGENYFRFVVLPEVLREVVSFEPEDKSILEHEQLDALHDVGVVGRETATISTYSTTRGMHEPSSGFISEMKALQLLQWISEDGQGVKLEASLRDNRLGGSVKPPYSSSGVIYIMVWTDVMIGAIDTYVKPPYRNNPAHKRQGTARAGPPQPLLLPLHRTIEAMPSDSQQRRTGQALEGADFEHVHGLENKLDNLESRYEAAPDNAHLDIDSKDERSLANRAAASEKHELEKDAEKASKTVTDPLAPARAHGNEPSRGAKIDAQIQSEEGELLRKKNN</sequence>
<gene>
    <name evidence="2" type="ORF">AAE3_LOCUS7183</name>
</gene>
<protein>
    <submittedName>
        <fullName evidence="2">Uncharacterized protein</fullName>
    </submittedName>
</protein>
<keyword evidence="3" id="KW-1185">Reference proteome</keyword>
<dbReference type="AlphaFoldDB" id="A0A8S0WCF1"/>
<evidence type="ECO:0000313" key="2">
    <source>
        <dbReference type="EMBL" id="CAA7264910.1"/>
    </source>
</evidence>
<feature type="compositionally biased region" description="Basic and acidic residues" evidence="1">
    <location>
        <begin position="268"/>
        <end position="277"/>
    </location>
</feature>
<evidence type="ECO:0000313" key="3">
    <source>
        <dbReference type="Proteomes" id="UP000467700"/>
    </source>
</evidence>
<evidence type="ECO:0000256" key="1">
    <source>
        <dbReference type="SAM" id="MobiDB-lite"/>
    </source>
</evidence>
<name>A0A8S0WCF1_CYCAE</name>
<dbReference type="Proteomes" id="UP000467700">
    <property type="component" value="Unassembled WGS sequence"/>
</dbReference>
<organism evidence="2 3">
    <name type="scientific">Cyclocybe aegerita</name>
    <name type="common">Black poplar mushroom</name>
    <name type="synonym">Agrocybe aegerita</name>
    <dbReference type="NCBI Taxonomy" id="1973307"/>
    <lineage>
        <taxon>Eukaryota</taxon>
        <taxon>Fungi</taxon>
        <taxon>Dikarya</taxon>
        <taxon>Basidiomycota</taxon>
        <taxon>Agaricomycotina</taxon>
        <taxon>Agaricomycetes</taxon>
        <taxon>Agaricomycetidae</taxon>
        <taxon>Agaricales</taxon>
        <taxon>Agaricineae</taxon>
        <taxon>Bolbitiaceae</taxon>
        <taxon>Cyclocybe</taxon>
    </lineage>
</organism>
<feature type="region of interest" description="Disordered" evidence="1">
    <location>
        <begin position="237"/>
        <end position="295"/>
    </location>
</feature>
<accession>A0A8S0WCF1</accession>
<dbReference type="OrthoDB" id="3358750at2759"/>
<feature type="compositionally biased region" description="Basic and acidic residues" evidence="1">
    <location>
        <begin position="237"/>
        <end position="255"/>
    </location>
</feature>
<dbReference type="PANTHER" id="PTHR39475">
    <property type="entry name" value="CONIDIATION-SPECIFIC PROTEIN 6"/>
    <property type="match status" value="1"/>
</dbReference>
<reference evidence="2 3" key="1">
    <citation type="submission" date="2020-01" db="EMBL/GenBank/DDBJ databases">
        <authorList>
            <person name="Gupta K D."/>
        </authorList>
    </citation>
    <scope>NUCLEOTIDE SEQUENCE [LARGE SCALE GENOMIC DNA]</scope>
</reference>
<proteinExistence type="predicted"/>
<dbReference type="EMBL" id="CACVBS010000046">
    <property type="protein sequence ID" value="CAA7264910.1"/>
    <property type="molecule type" value="Genomic_DNA"/>
</dbReference>
<comment type="caution">
    <text evidence="2">The sequence shown here is derived from an EMBL/GenBank/DDBJ whole genome shotgun (WGS) entry which is preliminary data.</text>
</comment>